<dbReference type="EMBL" id="ABCS01000004">
    <property type="protein sequence ID" value="EDM81320.1"/>
    <property type="molecule type" value="Genomic_DNA"/>
</dbReference>
<evidence type="ECO:0000313" key="4">
    <source>
        <dbReference type="Proteomes" id="UP000005801"/>
    </source>
</evidence>
<dbReference type="RefSeq" id="WP_006969597.1">
    <property type="nucleotide sequence ID" value="NZ_ABCS01000004.1"/>
</dbReference>
<dbReference type="CDD" id="cd05244">
    <property type="entry name" value="BVR-B_like_SDR_a"/>
    <property type="match status" value="1"/>
</dbReference>
<feature type="region of interest" description="Disordered" evidence="1">
    <location>
        <begin position="168"/>
        <end position="187"/>
    </location>
</feature>
<dbReference type="InterPro" id="IPR036291">
    <property type="entry name" value="NAD(P)-bd_dom_sf"/>
</dbReference>
<proteinExistence type="predicted"/>
<comment type="caution">
    <text evidence="3">The sequence shown here is derived from an EMBL/GenBank/DDBJ whole genome shotgun (WGS) entry which is preliminary data.</text>
</comment>
<name>A6FYP8_9BACT</name>
<reference evidence="3 4" key="1">
    <citation type="submission" date="2007-06" db="EMBL/GenBank/DDBJ databases">
        <authorList>
            <person name="Shimkets L."/>
            <person name="Ferriera S."/>
            <person name="Johnson J."/>
            <person name="Kravitz S."/>
            <person name="Beeson K."/>
            <person name="Sutton G."/>
            <person name="Rogers Y.-H."/>
            <person name="Friedman R."/>
            <person name="Frazier M."/>
            <person name="Venter J.C."/>
        </authorList>
    </citation>
    <scope>NUCLEOTIDE SEQUENCE [LARGE SCALE GENOMIC DNA]</scope>
    <source>
        <strain evidence="3 4">SIR-1</strain>
    </source>
</reference>
<sequence>MDDATPSLPHVHDSIIVFGATGSVGQLIVRQALARGHDVTAFCRNPARLELDHPKLRTIAGDALDAGAVSRAIAGHDAVLVALGAPLRDRSGLRTHGTQAIVAGMRERGVERLVCLSVMGLGDTWNNLPLAYKAVVIPILLGRVVADHRGQEAVILDSGLNYTIVRPPNLSDEPGTGRPRHGFSGDAGRVSMHVPRADVASFMLDQLAAPTYEHECVAITGS</sequence>
<accession>A6FYP8</accession>
<dbReference type="Gene3D" id="3.40.50.720">
    <property type="entry name" value="NAD(P)-binding Rossmann-like Domain"/>
    <property type="match status" value="1"/>
</dbReference>
<dbReference type="AlphaFoldDB" id="A6FYP8"/>
<dbReference type="OrthoDB" id="7352421at2"/>
<organism evidence="3 4">
    <name type="scientific">Plesiocystis pacifica SIR-1</name>
    <dbReference type="NCBI Taxonomy" id="391625"/>
    <lineage>
        <taxon>Bacteria</taxon>
        <taxon>Pseudomonadati</taxon>
        <taxon>Myxococcota</taxon>
        <taxon>Polyangia</taxon>
        <taxon>Nannocystales</taxon>
        <taxon>Nannocystaceae</taxon>
        <taxon>Plesiocystis</taxon>
    </lineage>
</organism>
<feature type="domain" description="NAD(P)-binding" evidence="2">
    <location>
        <begin position="19"/>
        <end position="210"/>
    </location>
</feature>
<protein>
    <recommendedName>
        <fullName evidence="2">NAD(P)-binding domain-containing protein</fullName>
    </recommendedName>
</protein>
<dbReference type="GO" id="GO:0004074">
    <property type="term" value="F:biliverdin reductase [NAD(P)H] activity"/>
    <property type="evidence" value="ECO:0007669"/>
    <property type="project" value="TreeGrafter"/>
</dbReference>
<dbReference type="PANTHER" id="PTHR43355:SF2">
    <property type="entry name" value="FLAVIN REDUCTASE (NADPH)"/>
    <property type="match status" value="1"/>
</dbReference>
<gene>
    <name evidence="3" type="ORF">PPSIR1_40590</name>
</gene>
<dbReference type="InterPro" id="IPR016040">
    <property type="entry name" value="NAD(P)-bd_dom"/>
</dbReference>
<dbReference type="InterPro" id="IPR051606">
    <property type="entry name" value="Polyketide_Oxido-like"/>
</dbReference>
<dbReference type="Pfam" id="PF13460">
    <property type="entry name" value="NAD_binding_10"/>
    <property type="match status" value="1"/>
</dbReference>
<dbReference type="GO" id="GO:0042602">
    <property type="term" value="F:riboflavin reductase (NADPH) activity"/>
    <property type="evidence" value="ECO:0007669"/>
    <property type="project" value="TreeGrafter"/>
</dbReference>
<dbReference type="SUPFAM" id="SSF51735">
    <property type="entry name" value="NAD(P)-binding Rossmann-fold domains"/>
    <property type="match status" value="1"/>
</dbReference>
<dbReference type="PANTHER" id="PTHR43355">
    <property type="entry name" value="FLAVIN REDUCTASE (NADPH)"/>
    <property type="match status" value="1"/>
</dbReference>
<evidence type="ECO:0000256" key="1">
    <source>
        <dbReference type="SAM" id="MobiDB-lite"/>
    </source>
</evidence>
<dbReference type="eggNOG" id="COG0702">
    <property type="taxonomic scope" value="Bacteria"/>
</dbReference>
<dbReference type="Proteomes" id="UP000005801">
    <property type="component" value="Unassembled WGS sequence"/>
</dbReference>
<keyword evidence="4" id="KW-1185">Reference proteome</keyword>
<evidence type="ECO:0000259" key="2">
    <source>
        <dbReference type="Pfam" id="PF13460"/>
    </source>
</evidence>
<evidence type="ECO:0000313" key="3">
    <source>
        <dbReference type="EMBL" id="EDM81320.1"/>
    </source>
</evidence>
<dbReference type="STRING" id="391625.PPSIR1_40590"/>